<protein>
    <submittedName>
        <fullName evidence="5">DNA polymerase-3 subunit epsilon</fullName>
    </submittedName>
</protein>
<dbReference type="CDD" id="cd17748">
    <property type="entry name" value="BRCT_DNA_ligase_like"/>
    <property type="match status" value="1"/>
</dbReference>
<dbReference type="EMBL" id="VFPP01000001">
    <property type="protein sequence ID" value="TQM83734.1"/>
    <property type="molecule type" value="Genomic_DNA"/>
</dbReference>
<dbReference type="AlphaFoldDB" id="A0A543JLU3"/>
<dbReference type="Gene3D" id="3.30.420.10">
    <property type="entry name" value="Ribonuclease H-like superfamily/Ribonuclease H"/>
    <property type="match status" value="1"/>
</dbReference>
<dbReference type="PANTHER" id="PTHR30231:SF4">
    <property type="entry name" value="PROTEIN NEN2"/>
    <property type="match status" value="1"/>
</dbReference>
<dbReference type="InterPro" id="IPR036397">
    <property type="entry name" value="RNaseH_sf"/>
</dbReference>
<dbReference type="Pfam" id="PF00929">
    <property type="entry name" value="RNase_T"/>
    <property type="match status" value="1"/>
</dbReference>
<dbReference type="OrthoDB" id="3197455at2"/>
<dbReference type="GO" id="GO:0003676">
    <property type="term" value="F:nucleic acid binding"/>
    <property type="evidence" value="ECO:0007669"/>
    <property type="project" value="InterPro"/>
</dbReference>
<sequence length="414" mass="44262">MVAGYAVVDVETTGLHPGFHHRVVEVAVVHVDRRGRVVDEWCTLVNPERDLGPQHVHGITAGQARQAPTFAEITGDLGGRLAGHVVVGHNVSFDLGFLSAEFRRAGLDVPLTVGAGLCTMKLAGRYLAAATRSLAACCEAAGVDVGRAHSALHDAHAAAALFGHFLRAAGRPEPWRDRLDDAELRPWPVLPPPTGRVLPRGTNHTPPAHFLARLVDGMPRVPHPPRADEYLSVLDGALLDRHLSATEQAELVSVAGSLGLGRADVERLHGQYLVALARRAWADEVVTREEQADLRLVAVLLGLSEAEADEALATARDAQRPHADADWGGFRLGAGDAVVFTGQMSLPRETWEARAVAAGLTVRDQVTKKTRLVVAADPDSLSGKAKKANGYGIPIVAEDAFERLLDAVRVREVS</sequence>
<evidence type="ECO:0000259" key="4">
    <source>
        <dbReference type="SMART" id="SM00479"/>
    </source>
</evidence>
<dbReference type="CDD" id="cd06127">
    <property type="entry name" value="DEDDh"/>
    <property type="match status" value="1"/>
</dbReference>
<dbReference type="PANTHER" id="PTHR30231">
    <property type="entry name" value="DNA POLYMERASE III SUBUNIT EPSILON"/>
    <property type="match status" value="1"/>
</dbReference>
<dbReference type="Gene3D" id="3.40.50.10190">
    <property type="entry name" value="BRCT domain"/>
    <property type="match status" value="1"/>
</dbReference>
<dbReference type="GO" id="GO:0005829">
    <property type="term" value="C:cytosol"/>
    <property type="evidence" value="ECO:0007669"/>
    <property type="project" value="TreeGrafter"/>
</dbReference>
<dbReference type="InterPro" id="IPR001357">
    <property type="entry name" value="BRCT_dom"/>
</dbReference>
<dbReference type="Proteomes" id="UP000316628">
    <property type="component" value="Unassembled WGS sequence"/>
</dbReference>
<keyword evidence="3" id="KW-0269">Exonuclease</keyword>
<keyword evidence="2" id="KW-0378">Hydrolase</keyword>
<dbReference type="FunFam" id="3.30.420.10:FF:000045">
    <property type="entry name" value="3'-5' exonuclease DinG"/>
    <property type="match status" value="1"/>
</dbReference>
<dbReference type="InterPro" id="IPR036420">
    <property type="entry name" value="BRCT_dom_sf"/>
</dbReference>
<dbReference type="SUPFAM" id="SSF53098">
    <property type="entry name" value="Ribonuclease H-like"/>
    <property type="match status" value="1"/>
</dbReference>
<organism evidence="5 6">
    <name type="scientific">Saccharothrix saharensis</name>
    <dbReference type="NCBI Taxonomy" id="571190"/>
    <lineage>
        <taxon>Bacteria</taxon>
        <taxon>Bacillati</taxon>
        <taxon>Actinomycetota</taxon>
        <taxon>Actinomycetes</taxon>
        <taxon>Pseudonocardiales</taxon>
        <taxon>Pseudonocardiaceae</taxon>
        <taxon>Saccharothrix</taxon>
    </lineage>
</organism>
<evidence type="ECO:0000256" key="3">
    <source>
        <dbReference type="ARBA" id="ARBA00022839"/>
    </source>
</evidence>
<dbReference type="InterPro" id="IPR029024">
    <property type="entry name" value="TerB-like"/>
</dbReference>
<dbReference type="SUPFAM" id="SSF158682">
    <property type="entry name" value="TerB-like"/>
    <property type="match status" value="1"/>
</dbReference>
<evidence type="ECO:0000256" key="2">
    <source>
        <dbReference type="ARBA" id="ARBA00022801"/>
    </source>
</evidence>
<name>A0A543JLU3_9PSEU</name>
<evidence type="ECO:0000313" key="6">
    <source>
        <dbReference type="Proteomes" id="UP000316628"/>
    </source>
</evidence>
<reference evidence="5 6" key="1">
    <citation type="submission" date="2019-06" db="EMBL/GenBank/DDBJ databases">
        <title>Sequencing the genomes of 1000 actinobacteria strains.</title>
        <authorList>
            <person name="Klenk H.-P."/>
        </authorList>
    </citation>
    <scope>NUCLEOTIDE SEQUENCE [LARGE SCALE GENOMIC DNA]</scope>
    <source>
        <strain evidence="5 6">DSM 45456</strain>
    </source>
</reference>
<proteinExistence type="predicted"/>
<evidence type="ECO:0000256" key="1">
    <source>
        <dbReference type="ARBA" id="ARBA00022722"/>
    </source>
</evidence>
<dbReference type="InterPro" id="IPR013520">
    <property type="entry name" value="Ribonucl_H"/>
</dbReference>
<dbReference type="InterPro" id="IPR012337">
    <property type="entry name" value="RNaseH-like_sf"/>
</dbReference>
<dbReference type="SMART" id="SM00479">
    <property type="entry name" value="EXOIII"/>
    <property type="match status" value="1"/>
</dbReference>
<dbReference type="SUPFAM" id="SSF52113">
    <property type="entry name" value="BRCT domain"/>
    <property type="match status" value="1"/>
</dbReference>
<dbReference type="GO" id="GO:0008408">
    <property type="term" value="F:3'-5' exonuclease activity"/>
    <property type="evidence" value="ECO:0007669"/>
    <property type="project" value="TreeGrafter"/>
</dbReference>
<keyword evidence="6" id="KW-1185">Reference proteome</keyword>
<dbReference type="RefSeq" id="WP_141981707.1">
    <property type="nucleotide sequence ID" value="NZ_VFPP01000001.1"/>
</dbReference>
<gene>
    <name evidence="5" type="ORF">FHX81_6161</name>
</gene>
<accession>A0A543JLU3</accession>
<dbReference type="Pfam" id="PF00533">
    <property type="entry name" value="BRCT"/>
    <property type="match status" value="1"/>
</dbReference>
<evidence type="ECO:0000313" key="5">
    <source>
        <dbReference type="EMBL" id="TQM83734.1"/>
    </source>
</evidence>
<feature type="domain" description="Exonuclease" evidence="4">
    <location>
        <begin position="4"/>
        <end position="171"/>
    </location>
</feature>
<comment type="caution">
    <text evidence="5">The sequence shown here is derived from an EMBL/GenBank/DDBJ whole genome shotgun (WGS) entry which is preliminary data.</text>
</comment>
<keyword evidence="1" id="KW-0540">Nuclease</keyword>